<dbReference type="InterPro" id="IPR022310">
    <property type="entry name" value="NAD/GMP_synthase"/>
</dbReference>
<reference evidence="10" key="1">
    <citation type="submission" date="2018-05" db="EMBL/GenBank/DDBJ databases">
        <authorList>
            <person name="Deangelis K."/>
            <person name="Huntemann M."/>
            <person name="Clum A."/>
            <person name="Pillay M."/>
            <person name="Palaniappan K."/>
            <person name="Varghese N."/>
            <person name="Mikhailova N."/>
            <person name="Stamatis D."/>
            <person name="Reddy T."/>
            <person name="Daum C."/>
            <person name="Shapiro N."/>
            <person name="Ivanova N."/>
            <person name="Kyrpides N."/>
            <person name="Woyke T."/>
        </authorList>
    </citation>
    <scope>NUCLEOTIDE SEQUENCE [LARGE SCALE GENOMIC DNA]</scope>
    <source>
        <strain evidence="10">GAS496</strain>
    </source>
</reference>
<dbReference type="EC" id="6.3.1.5" evidence="7"/>
<proteinExistence type="inferred from homology"/>
<evidence type="ECO:0000256" key="1">
    <source>
        <dbReference type="ARBA" id="ARBA00004790"/>
    </source>
</evidence>
<dbReference type="InterPro" id="IPR003694">
    <property type="entry name" value="NAD_synthase"/>
</dbReference>
<dbReference type="UniPathway" id="UPA00253">
    <property type="reaction ID" value="UER00333"/>
</dbReference>
<evidence type="ECO:0000256" key="4">
    <source>
        <dbReference type="ARBA" id="ARBA00022840"/>
    </source>
</evidence>
<dbReference type="EMBL" id="QJJU01000043">
    <property type="protein sequence ID" value="PXW98857.1"/>
    <property type="molecule type" value="Genomic_DNA"/>
</dbReference>
<dbReference type="Pfam" id="PF02540">
    <property type="entry name" value="NAD_synthase"/>
    <property type="match status" value="1"/>
</dbReference>
<evidence type="ECO:0000313" key="9">
    <source>
        <dbReference type="EMBL" id="PXW98857.1"/>
    </source>
</evidence>
<evidence type="ECO:0000256" key="7">
    <source>
        <dbReference type="RuleBase" id="RU003812"/>
    </source>
</evidence>
<gene>
    <name evidence="9" type="ORF">C8E89_1437</name>
</gene>
<comment type="caution">
    <text evidence="9">The sequence shown here is derived from an EMBL/GenBank/DDBJ whole genome shotgun (WGS) entry which is preliminary data.</text>
</comment>
<comment type="catalytic activity">
    <reaction evidence="7">
        <text>deamido-NAD(+) + NH4(+) + ATP = AMP + diphosphate + NAD(+) + H(+)</text>
        <dbReference type="Rhea" id="RHEA:21188"/>
        <dbReference type="ChEBI" id="CHEBI:15378"/>
        <dbReference type="ChEBI" id="CHEBI:28938"/>
        <dbReference type="ChEBI" id="CHEBI:30616"/>
        <dbReference type="ChEBI" id="CHEBI:33019"/>
        <dbReference type="ChEBI" id="CHEBI:57540"/>
        <dbReference type="ChEBI" id="CHEBI:58437"/>
        <dbReference type="ChEBI" id="CHEBI:456215"/>
        <dbReference type="EC" id="6.3.1.5"/>
    </reaction>
</comment>
<evidence type="ECO:0000256" key="3">
    <source>
        <dbReference type="ARBA" id="ARBA00022741"/>
    </source>
</evidence>
<dbReference type="InterPro" id="IPR014729">
    <property type="entry name" value="Rossmann-like_a/b/a_fold"/>
</dbReference>
<dbReference type="GO" id="GO:0009435">
    <property type="term" value="P:NAD+ biosynthetic process"/>
    <property type="evidence" value="ECO:0007669"/>
    <property type="project" value="UniProtKB-UniPathway"/>
</dbReference>
<protein>
    <recommendedName>
        <fullName evidence="7">NH(3)-dependent NAD(+) synthetase</fullName>
        <ecNumber evidence="7">6.3.1.5</ecNumber>
    </recommendedName>
</protein>
<dbReference type="GO" id="GO:0005737">
    <property type="term" value="C:cytoplasm"/>
    <property type="evidence" value="ECO:0007669"/>
    <property type="project" value="InterPro"/>
</dbReference>
<dbReference type="Gene3D" id="3.40.50.620">
    <property type="entry name" value="HUPs"/>
    <property type="match status" value="1"/>
</dbReference>
<evidence type="ECO:0000313" key="10">
    <source>
        <dbReference type="Proteomes" id="UP000247781"/>
    </source>
</evidence>
<dbReference type="GO" id="GO:0005524">
    <property type="term" value="F:ATP binding"/>
    <property type="evidence" value="ECO:0007669"/>
    <property type="project" value="UniProtKB-KW"/>
</dbReference>
<comment type="pathway">
    <text evidence="1">Cofactor biosynthesis; NAD(+) biosynthesis.</text>
</comment>
<dbReference type="GO" id="GO:0003952">
    <property type="term" value="F:NAD+ synthase (glutamine-hydrolyzing) activity"/>
    <property type="evidence" value="ECO:0007669"/>
    <property type="project" value="InterPro"/>
</dbReference>
<organism evidence="9 10">
    <name type="scientific">Mycolicibacterium moriokaense</name>
    <dbReference type="NCBI Taxonomy" id="39691"/>
    <lineage>
        <taxon>Bacteria</taxon>
        <taxon>Bacillati</taxon>
        <taxon>Actinomycetota</taxon>
        <taxon>Actinomycetes</taxon>
        <taxon>Mycobacteriales</taxon>
        <taxon>Mycobacteriaceae</taxon>
        <taxon>Mycolicibacterium</taxon>
    </lineage>
</organism>
<evidence type="ECO:0000256" key="2">
    <source>
        <dbReference type="ARBA" id="ARBA00022598"/>
    </source>
</evidence>
<keyword evidence="10" id="KW-1185">Reference proteome</keyword>
<evidence type="ECO:0000256" key="6">
    <source>
        <dbReference type="RuleBase" id="RU003811"/>
    </source>
</evidence>
<dbReference type="NCBIfam" id="TIGR00552">
    <property type="entry name" value="nadE"/>
    <property type="match status" value="1"/>
</dbReference>
<name>A0A318H5V9_9MYCO</name>
<keyword evidence="3 6" id="KW-0547">Nucleotide-binding</keyword>
<dbReference type="Proteomes" id="UP000247781">
    <property type="component" value="Unassembled WGS sequence"/>
</dbReference>
<sequence>MTGLTKRQGAQILSYLGAPQSISHKSPTADLEDDRSALPDEVARGVTYAQIDDYLEGKAVTVEAAERIERWYRQTRHKRTVPVTPFDSWWR</sequence>
<evidence type="ECO:0000259" key="8">
    <source>
        <dbReference type="Pfam" id="PF02540"/>
    </source>
</evidence>
<evidence type="ECO:0000256" key="5">
    <source>
        <dbReference type="ARBA" id="ARBA00023027"/>
    </source>
</evidence>
<dbReference type="AlphaFoldDB" id="A0A318H5V9"/>
<dbReference type="GO" id="GO:0008795">
    <property type="term" value="F:NAD+ synthase activity"/>
    <property type="evidence" value="ECO:0007669"/>
    <property type="project" value="UniProtKB-EC"/>
</dbReference>
<feature type="domain" description="NAD/GMP synthase" evidence="8">
    <location>
        <begin position="2"/>
        <end position="82"/>
    </location>
</feature>
<reference evidence="9 10" key="2">
    <citation type="submission" date="2018-06" db="EMBL/GenBank/DDBJ databases">
        <title>Sequencing of bacterial isolates from soil warming experiment in Harvard Forest, Massachusetts, USA.</title>
        <authorList>
            <person name="Deangelis K.PhD."/>
        </authorList>
    </citation>
    <scope>NUCLEOTIDE SEQUENCE [LARGE SCALE GENOMIC DNA]</scope>
    <source>
        <strain evidence="9 10">GAS496</strain>
    </source>
</reference>
<keyword evidence="4 6" id="KW-0067">ATP-binding</keyword>
<dbReference type="GO" id="GO:0004359">
    <property type="term" value="F:glutaminase activity"/>
    <property type="evidence" value="ECO:0007669"/>
    <property type="project" value="InterPro"/>
</dbReference>
<keyword evidence="2 6" id="KW-0436">Ligase</keyword>
<dbReference type="SUPFAM" id="SSF52402">
    <property type="entry name" value="Adenine nucleotide alpha hydrolases-like"/>
    <property type="match status" value="1"/>
</dbReference>
<comment type="similarity">
    <text evidence="6">Belongs to the NAD synthetase family.</text>
</comment>
<keyword evidence="5 6" id="KW-0520">NAD</keyword>
<accession>A0A318H5V9</accession>